<dbReference type="Gene3D" id="1.10.1740.10">
    <property type="match status" value="1"/>
</dbReference>
<dbReference type="PROSITE" id="PS00622">
    <property type="entry name" value="HTH_LUXR_1"/>
    <property type="match status" value="1"/>
</dbReference>
<dbReference type="CDD" id="cd06171">
    <property type="entry name" value="Sigma70_r4"/>
    <property type="match status" value="1"/>
</dbReference>
<evidence type="ECO:0000256" key="1">
    <source>
        <dbReference type="ARBA" id="ARBA00010641"/>
    </source>
</evidence>
<dbReference type="Gene3D" id="1.10.10.10">
    <property type="entry name" value="Winged helix-like DNA-binding domain superfamily/Winged helix DNA-binding domain"/>
    <property type="match status" value="1"/>
</dbReference>
<feature type="domain" description="HTH luxR-type" evidence="5">
    <location>
        <begin position="148"/>
        <end position="175"/>
    </location>
</feature>
<evidence type="ECO:0000256" key="3">
    <source>
        <dbReference type="ARBA" id="ARBA00023082"/>
    </source>
</evidence>
<evidence type="ECO:0000313" key="6">
    <source>
        <dbReference type="EMBL" id="THU40232.1"/>
    </source>
</evidence>
<protein>
    <submittedName>
        <fullName evidence="6">RNA polymerase sigma-70 factor</fullName>
    </submittedName>
</protein>
<evidence type="ECO:0000259" key="5">
    <source>
        <dbReference type="PROSITE" id="PS00622"/>
    </source>
</evidence>
<dbReference type="SUPFAM" id="SSF88659">
    <property type="entry name" value="Sigma3 and sigma4 domains of RNA polymerase sigma factors"/>
    <property type="match status" value="1"/>
</dbReference>
<keyword evidence="3" id="KW-0731">Sigma factor</keyword>
<dbReference type="RefSeq" id="WP_136576986.1">
    <property type="nucleotide sequence ID" value="NZ_STFF01000002.1"/>
</dbReference>
<dbReference type="SUPFAM" id="SSF88946">
    <property type="entry name" value="Sigma2 domain of RNA polymerase sigma factors"/>
    <property type="match status" value="1"/>
</dbReference>
<evidence type="ECO:0000256" key="4">
    <source>
        <dbReference type="ARBA" id="ARBA00023163"/>
    </source>
</evidence>
<dbReference type="InterPro" id="IPR039425">
    <property type="entry name" value="RNA_pol_sigma-70-like"/>
</dbReference>
<dbReference type="Proteomes" id="UP000306918">
    <property type="component" value="Unassembled WGS sequence"/>
</dbReference>
<dbReference type="InterPro" id="IPR000792">
    <property type="entry name" value="Tscrpt_reg_LuxR_C"/>
</dbReference>
<keyword evidence="2" id="KW-0805">Transcription regulation</keyword>
<keyword evidence="4" id="KW-0804">Transcription</keyword>
<dbReference type="GO" id="GO:0016987">
    <property type="term" value="F:sigma factor activity"/>
    <property type="evidence" value="ECO:0007669"/>
    <property type="project" value="UniProtKB-KW"/>
</dbReference>
<accession>A0A4S8I2R8</accession>
<dbReference type="InterPro" id="IPR014284">
    <property type="entry name" value="RNA_pol_sigma-70_dom"/>
</dbReference>
<dbReference type="AlphaFoldDB" id="A0A4S8I2R8"/>
<sequence>MKIDAVFLQQLQQQVAKGDQRSFEDLYRLFYARLLNFALLYVHKREIAEEVVNDVMISIWNKQQTLQQVQHLETYIFTAVRNRSLNYLTKYSTWHVLPDATHEQGTIINLNDPEKQLEWKEISFHLNQAIDQLPEQCRTVFKLIKEEGFRYKQVAEILNISARTVETQLFRAIKKLDKVIAVYLDKSQRANHRTM</sequence>
<dbReference type="NCBIfam" id="TIGR02985">
    <property type="entry name" value="Sig70_bacteroi1"/>
    <property type="match status" value="1"/>
</dbReference>
<name>A0A4S8I2R8_9BACT</name>
<dbReference type="Pfam" id="PF04542">
    <property type="entry name" value="Sigma70_r2"/>
    <property type="match status" value="1"/>
</dbReference>
<dbReference type="OrthoDB" id="659361at2"/>
<organism evidence="6 7">
    <name type="scientific">Niastella caeni</name>
    <dbReference type="NCBI Taxonomy" id="2569763"/>
    <lineage>
        <taxon>Bacteria</taxon>
        <taxon>Pseudomonadati</taxon>
        <taxon>Bacteroidota</taxon>
        <taxon>Chitinophagia</taxon>
        <taxon>Chitinophagales</taxon>
        <taxon>Chitinophagaceae</taxon>
        <taxon>Niastella</taxon>
    </lineage>
</organism>
<keyword evidence="7" id="KW-1185">Reference proteome</keyword>
<dbReference type="GO" id="GO:0006352">
    <property type="term" value="P:DNA-templated transcription initiation"/>
    <property type="evidence" value="ECO:0007669"/>
    <property type="project" value="InterPro"/>
</dbReference>
<evidence type="ECO:0000313" key="7">
    <source>
        <dbReference type="Proteomes" id="UP000306918"/>
    </source>
</evidence>
<dbReference type="InterPro" id="IPR013324">
    <property type="entry name" value="RNA_pol_sigma_r3/r4-like"/>
</dbReference>
<dbReference type="PANTHER" id="PTHR43133">
    <property type="entry name" value="RNA POLYMERASE ECF-TYPE SIGMA FACTO"/>
    <property type="match status" value="1"/>
</dbReference>
<comment type="caution">
    <text evidence="6">The sequence shown here is derived from an EMBL/GenBank/DDBJ whole genome shotgun (WGS) entry which is preliminary data.</text>
</comment>
<dbReference type="PANTHER" id="PTHR43133:SF46">
    <property type="entry name" value="RNA POLYMERASE SIGMA-70 FACTOR ECF SUBFAMILY"/>
    <property type="match status" value="1"/>
</dbReference>
<dbReference type="InterPro" id="IPR036388">
    <property type="entry name" value="WH-like_DNA-bd_sf"/>
</dbReference>
<dbReference type="NCBIfam" id="TIGR02937">
    <property type="entry name" value="sigma70-ECF"/>
    <property type="match status" value="1"/>
</dbReference>
<gene>
    <name evidence="6" type="ORF">FAM09_10195</name>
</gene>
<dbReference type="EMBL" id="STFF01000002">
    <property type="protein sequence ID" value="THU40232.1"/>
    <property type="molecule type" value="Genomic_DNA"/>
</dbReference>
<dbReference type="InterPro" id="IPR013325">
    <property type="entry name" value="RNA_pol_sigma_r2"/>
</dbReference>
<dbReference type="GO" id="GO:0003677">
    <property type="term" value="F:DNA binding"/>
    <property type="evidence" value="ECO:0007669"/>
    <property type="project" value="InterPro"/>
</dbReference>
<dbReference type="InterPro" id="IPR007627">
    <property type="entry name" value="RNA_pol_sigma70_r2"/>
</dbReference>
<proteinExistence type="inferred from homology"/>
<dbReference type="Pfam" id="PF08281">
    <property type="entry name" value="Sigma70_r4_2"/>
    <property type="match status" value="1"/>
</dbReference>
<dbReference type="InterPro" id="IPR014327">
    <property type="entry name" value="RNA_pol_sigma70_bacteroid"/>
</dbReference>
<dbReference type="InterPro" id="IPR013249">
    <property type="entry name" value="RNA_pol_sigma70_r4_t2"/>
</dbReference>
<comment type="similarity">
    <text evidence="1">Belongs to the sigma-70 factor family. ECF subfamily.</text>
</comment>
<reference evidence="6 7" key="1">
    <citation type="submission" date="2019-04" db="EMBL/GenBank/DDBJ databases">
        <title>Niastella caeni sp. nov., isolated from activated sludge.</title>
        <authorList>
            <person name="Sheng M."/>
        </authorList>
    </citation>
    <scope>NUCLEOTIDE SEQUENCE [LARGE SCALE GENOMIC DNA]</scope>
    <source>
        <strain evidence="6 7">HX-2-15</strain>
    </source>
</reference>
<evidence type="ECO:0000256" key="2">
    <source>
        <dbReference type="ARBA" id="ARBA00023015"/>
    </source>
</evidence>